<proteinExistence type="predicted"/>
<evidence type="ECO:0000313" key="2">
    <source>
        <dbReference type="Proteomes" id="UP000247480"/>
    </source>
</evidence>
<dbReference type="Proteomes" id="UP000247480">
    <property type="component" value="Unassembled WGS sequence"/>
</dbReference>
<dbReference type="AlphaFoldDB" id="A0A2V0QKM8"/>
<dbReference type="EMBL" id="BGJZ01000113">
    <property type="protein sequence ID" value="GBH09130.1"/>
    <property type="molecule type" value="Genomic_DNA"/>
</dbReference>
<organism evidence="1 2">
    <name type="scientific">Pseudomonas syringae pv. actinidiae</name>
    <dbReference type="NCBI Taxonomy" id="103796"/>
    <lineage>
        <taxon>Bacteria</taxon>
        <taxon>Pseudomonadati</taxon>
        <taxon>Pseudomonadota</taxon>
        <taxon>Gammaproteobacteria</taxon>
        <taxon>Pseudomonadales</taxon>
        <taxon>Pseudomonadaceae</taxon>
        <taxon>Pseudomonas</taxon>
        <taxon>Pseudomonas syringae</taxon>
    </lineage>
</organism>
<evidence type="ECO:0000313" key="1">
    <source>
        <dbReference type="EMBL" id="GBH09130.1"/>
    </source>
</evidence>
<accession>A0A2V0QKM8</accession>
<sequence length="78" mass="8491">MSGEMIEAQCADEVKCTPSQLISSLPRVGIWIRKKSSSRPGSMLTGTPYSSRLNDSLPSCTWCMEALTSCVDVATFRS</sequence>
<comment type="caution">
    <text evidence="1">The sequence shown here is derived from an EMBL/GenBank/DDBJ whole genome shotgun (WGS) entry which is preliminary data.</text>
</comment>
<name>A0A2V0QKM8_PSESF</name>
<reference evidence="1 2" key="1">
    <citation type="submission" date="2018-04" db="EMBL/GenBank/DDBJ databases">
        <title>Draft genome sequence of Pseudomonas syringae pv. actinidiae biovar 1 strains isolated from kiwifruit in Kagawa prefecture.</title>
        <authorList>
            <person name="Tabuchi M."/>
            <person name="Saito M."/>
            <person name="Fujiwara S."/>
            <person name="Sasa N."/>
            <person name="Akimitsu K."/>
            <person name="Gomi K."/>
            <person name="Konishi-Sugita S."/>
            <person name="Hamano K."/>
            <person name="Kataoka I."/>
        </authorList>
    </citation>
    <scope>NUCLEOTIDE SEQUENCE [LARGE SCALE GENOMIC DNA]</scope>
    <source>
        <strain evidence="1 2">MAFF212206</strain>
    </source>
</reference>
<gene>
    <name evidence="1" type="ORF">KPSA1_02524</name>
</gene>
<protein>
    <submittedName>
        <fullName evidence="1">Uncharacterized protein</fullName>
    </submittedName>
</protein>